<keyword evidence="3" id="KW-0804">Transcription</keyword>
<gene>
    <name evidence="6" type="ORF">SAMN05660750_02222</name>
</gene>
<accession>A0A1T5DZK2</accession>
<protein>
    <submittedName>
        <fullName evidence="6">Transcriptional regulator, TetR family</fullName>
    </submittedName>
</protein>
<dbReference type="InterPro" id="IPR001647">
    <property type="entry name" value="HTH_TetR"/>
</dbReference>
<dbReference type="InterPro" id="IPR009057">
    <property type="entry name" value="Homeodomain-like_sf"/>
</dbReference>
<feature type="domain" description="HTH tetR-type" evidence="5">
    <location>
        <begin position="30"/>
        <end position="90"/>
    </location>
</feature>
<dbReference type="PROSITE" id="PS50977">
    <property type="entry name" value="HTH_TETR_2"/>
    <property type="match status" value="1"/>
</dbReference>
<keyword evidence="2 4" id="KW-0238">DNA-binding</keyword>
<dbReference type="AlphaFoldDB" id="A0A1T5DZK2"/>
<evidence type="ECO:0000256" key="2">
    <source>
        <dbReference type="ARBA" id="ARBA00023125"/>
    </source>
</evidence>
<dbReference type="Gene3D" id="1.10.357.10">
    <property type="entry name" value="Tetracycline Repressor, domain 2"/>
    <property type="match status" value="1"/>
</dbReference>
<sequence>MLVCLFLFGYRDGMLNRTVRQRRTQEERSAETRARLIDATLDLLVDRGYALATTTDIAKRAGVTRGALNHHFSSKDDLVVQSVNHLLREWIGEIRQVAELVKAGSLSLSAFVDRMWELFSGKLFLVTLEHVTAARHNPYLREQLVSVTREFHAALDGTWQDFFDGTGLQKPEVGAAFNATLCLMRGMSLQTILRDDPAYYARLLGFWKTVLAGHSQQQRTGASAISDRTDQGGSQ</sequence>
<dbReference type="PRINTS" id="PR00455">
    <property type="entry name" value="HTHTETR"/>
</dbReference>
<dbReference type="Pfam" id="PF00440">
    <property type="entry name" value="TetR_N"/>
    <property type="match status" value="1"/>
</dbReference>
<dbReference type="InterPro" id="IPR023772">
    <property type="entry name" value="DNA-bd_HTH_TetR-type_CS"/>
</dbReference>
<name>A0A1T5DZK2_9HYPH</name>
<dbReference type="GO" id="GO:0003700">
    <property type="term" value="F:DNA-binding transcription factor activity"/>
    <property type="evidence" value="ECO:0007669"/>
    <property type="project" value="TreeGrafter"/>
</dbReference>
<evidence type="ECO:0000259" key="5">
    <source>
        <dbReference type="PROSITE" id="PS50977"/>
    </source>
</evidence>
<evidence type="ECO:0000256" key="4">
    <source>
        <dbReference type="PROSITE-ProRule" id="PRU00335"/>
    </source>
</evidence>
<dbReference type="EMBL" id="FUYX01000005">
    <property type="protein sequence ID" value="SKB76930.1"/>
    <property type="molecule type" value="Genomic_DNA"/>
</dbReference>
<dbReference type="PANTHER" id="PTHR30055:SF234">
    <property type="entry name" value="HTH-TYPE TRANSCRIPTIONAL REGULATOR BETI"/>
    <property type="match status" value="1"/>
</dbReference>
<dbReference type="PROSITE" id="PS01081">
    <property type="entry name" value="HTH_TETR_1"/>
    <property type="match status" value="1"/>
</dbReference>
<evidence type="ECO:0000313" key="6">
    <source>
        <dbReference type="EMBL" id="SKB76930.1"/>
    </source>
</evidence>
<reference evidence="6 7" key="1">
    <citation type="submission" date="2017-02" db="EMBL/GenBank/DDBJ databases">
        <authorList>
            <person name="Peterson S.W."/>
        </authorList>
    </citation>
    <scope>NUCLEOTIDE SEQUENCE [LARGE SCALE GENOMIC DNA]</scope>
    <source>
        <strain evidence="6 7">DSM 9653</strain>
    </source>
</reference>
<organism evidence="6 7">
    <name type="scientific">Bosea thiooxidans</name>
    <dbReference type="NCBI Taxonomy" id="53254"/>
    <lineage>
        <taxon>Bacteria</taxon>
        <taxon>Pseudomonadati</taxon>
        <taxon>Pseudomonadota</taxon>
        <taxon>Alphaproteobacteria</taxon>
        <taxon>Hyphomicrobiales</taxon>
        <taxon>Boseaceae</taxon>
        <taxon>Bosea</taxon>
    </lineage>
</organism>
<dbReference type="Proteomes" id="UP000190130">
    <property type="component" value="Unassembled WGS sequence"/>
</dbReference>
<evidence type="ECO:0000256" key="1">
    <source>
        <dbReference type="ARBA" id="ARBA00023015"/>
    </source>
</evidence>
<dbReference type="SUPFAM" id="SSF46689">
    <property type="entry name" value="Homeodomain-like"/>
    <property type="match status" value="1"/>
</dbReference>
<evidence type="ECO:0000313" key="7">
    <source>
        <dbReference type="Proteomes" id="UP000190130"/>
    </source>
</evidence>
<feature type="DNA-binding region" description="H-T-H motif" evidence="4">
    <location>
        <begin position="53"/>
        <end position="72"/>
    </location>
</feature>
<evidence type="ECO:0000256" key="3">
    <source>
        <dbReference type="ARBA" id="ARBA00023163"/>
    </source>
</evidence>
<dbReference type="PANTHER" id="PTHR30055">
    <property type="entry name" value="HTH-TYPE TRANSCRIPTIONAL REGULATOR RUTR"/>
    <property type="match status" value="1"/>
</dbReference>
<dbReference type="InterPro" id="IPR050109">
    <property type="entry name" value="HTH-type_TetR-like_transc_reg"/>
</dbReference>
<keyword evidence="1" id="KW-0805">Transcription regulation</keyword>
<dbReference type="GO" id="GO:0000976">
    <property type="term" value="F:transcription cis-regulatory region binding"/>
    <property type="evidence" value="ECO:0007669"/>
    <property type="project" value="TreeGrafter"/>
</dbReference>
<proteinExistence type="predicted"/>